<evidence type="ECO:0000256" key="1">
    <source>
        <dbReference type="SAM" id="MobiDB-lite"/>
    </source>
</evidence>
<dbReference type="EMBL" id="QGKV02000649">
    <property type="protein sequence ID" value="KAF3577047.1"/>
    <property type="molecule type" value="Genomic_DNA"/>
</dbReference>
<dbReference type="Gene3D" id="1.20.58.760">
    <property type="entry name" value="Peptidase M41"/>
    <property type="match status" value="1"/>
</dbReference>
<dbReference type="SUPFAM" id="SSF140990">
    <property type="entry name" value="FtsH protease domain-like"/>
    <property type="match status" value="1"/>
</dbReference>
<name>A0ABQ7DHL2_BRACR</name>
<dbReference type="InterPro" id="IPR037219">
    <property type="entry name" value="Peptidase_M41-like"/>
</dbReference>
<proteinExistence type="predicted"/>
<protein>
    <submittedName>
        <fullName evidence="3">Uncharacterized protein</fullName>
    </submittedName>
</protein>
<evidence type="ECO:0000313" key="3">
    <source>
        <dbReference type="EMBL" id="KAF3577047.1"/>
    </source>
</evidence>
<dbReference type="PANTHER" id="PTHR33471:SF7">
    <property type="entry name" value="ATP-DEPENDENT ZINC METALLOPROTEASE-RELATED"/>
    <property type="match status" value="1"/>
</dbReference>
<feature type="transmembrane region" description="Helical" evidence="2">
    <location>
        <begin position="116"/>
        <end position="139"/>
    </location>
</feature>
<keyword evidence="2" id="KW-0812">Transmembrane</keyword>
<organism evidence="3 4">
    <name type="scientific">Brassica cretica</name>
    <name type="common">Mustard</name>
    <dbReference type="NCBI Taxonomy" id="69181"/>
    <lineage>
        <taxon>Eukaryota</taxon>
        <taxon>Viridiplantae</taxon>
        <taxon>Streptophyta</taxon>
        <taxon>Embryophyta</taxon>
        <taxon>Tracheophyta</taxon>
        <taxon>Spermatophyta</taxon>
        <taxon>Magnoliopsida</taxon>
        <taxon>eudicotyledons</taxon>
        <taxon>Gunneridae</taxon>
        <taxon>Pentapetalae</taxon>
        <taxon>rosids</taxon>
        <taxon>malvids</taxon>
        <taxon>Brassicales</taxon>
        <taxon>Brassicaceae</taxon>
        <taxon>Brassiceae</taxon>
        <taxon>Brassica</taxon>
    </lineage>
</organism>
<feature type="compositionally biased region" description="Low complexity" evidence="1">
    <location>
        <begin position="31"/>
        <end position="44"/>
    </location>
</feature>
<evidence type="ECO:0000313" key="4">
    <source>
        <dbReference type="Proteomes" id="UP000266723"/>
    </source>
</evidence>
<feature type="region of interest" description="Disordered" evidence="1">
    <location>
        <begin position="22"/>
        <end position="45"/>
    </location>
</feature>
<evidence type="ECO:0000256" key="2">
    <source>
        <dbReference type="SAM" id="Phobius"/>
    </source>
</evidence>
<keyword evidence="2" id="KW-1133">Transmembrane helix</keyword>
<dbReference type="PANTHER" id="PTHR33471">
    <property type="entry name" value="ATP-DEPENDENT ZINC METALLOPROTEASE-RELATED"/>
    <property type="match status" value="1"/>
</dbReference>
<gene>
    <name evidence="3" type="ORF">DY000_02034063</name>
</gene>
<accession>A0ABQ7DHL2</accession>
<dbReference type="Proteomes" id="UP000266723">
    <property type="component" value="Unassembled WGS sequence"/>
</dbReference>
<keyword evidence="4" id="KW-1185">Reference proteome</keyword>
<feature type="transmembrane region" description="Helical" evidence="2">
    <location>
        <begin position="159"/>
        <end position="192"/>
    </location>
</feature>
<sequence>MVALAVSSSGMASFRRHYSFRLRPRNPPTQAAVSPSSSASAASPGVDLSTLESAINKKDSSGVKEALDRLSEEGWAKKWSSQPYMSRRTTSLRELTTLGIKNAETLAIPSVRNDAAFLFTVVGTTGFIAVLAGQLPGILYGSLTYETTVEPGQDWGFFVPYLVGSISLVVLAVGSVSPGLLQAAISGFSTFFPDYQERIAAHEAAHFLVAYLIGLPILGYSLDIGKEHVNLIDERLAKLIYSGQLDSKELDRLAAVAMAGLAAEGLKYDKVIGQSADLFSLQRFINRSQPKISNEQQQNLTRWAVLYSASLLKNNKTIHEALMAAMSNNASVLECIKTIETAS</sequence>
<keyword evidence="2" id="KW-0472">Membrane</keyword>
<reference evidence="3 4" key="1">
    <citation type="journal article" date="2020" name="BMC Genomics">
        <title>Intraspecific diversification of the crop wild relative Brassica cretica Lam. using demographic model selection.</title>
        <authorList>
            <person name="Kioukis A."/>
            <person name="Michalopoulou V.A."/>
            <person name="Briers L."/>
            <person name="Pirintsos S."/>
            <person name="Studholme D.J."/>
            <person name="Pavlidis P."/>
            <person name="Sarris P.F."/>
        </authorList>
    </citation>
    <scope>NUCLEOTIDE SEQUENCE [LARGE SCALE GENOMIC DNA]</scope>
    <source>
        <strain evidence="4">cv. PFS-1207/04</strain>
    </source>
</reference>
<comment type="caution">
    <text evidence="3">The sequence shown here is derived from an EMBL/GenBank/DDBJ whole genome shotgun (WGS) entry which is preliminary data.</text>
</comment>